<dbReference type="HOGENOM" id="CLU_1675451_0_0_6"/>
<feature type="coiled-coil region" evidence="1">
    <location>
        <begin position="83"/>
        <end position="145"/>
    </location>
</feature>
<dbReference type="Gene3D" id="1.10.287.1700">
    <property type="match status" value="1"/>
</dbReference>
<dbReference type="RefSeq" id="WP_011398854.1">
    <property type="nucleotide sequence ID" value="NC_007645.1"/>
</dbReference>
<dbReference type="OrthoDB" id="6197269at2"/>
<gene>
    <name evidence="2" type="primary">yscO</name>
    <name evidence="2" type="ordered locus">HCH_05108</name>
</gene>
<evidence type="ECO:0000256" key="1">
    <source>
        <dbReference type="SAM" id="Coils"/>
    </source>
</evidence>
<evidence type="ECO:0000313" key="2">
    <source>
        <dbReference type="EMBL" id="ABC31789.1"/>
    </source>
</evidence>
<dbReference type="STRING" id="349521.HCH_05108"/>
<dbReference type="InterPro" id="IPR009929">
    <property type="entry name" value="T3SS_YscO"/>
</dbReference>
<accession>Q2SC35</accession>
<proteinExistence type="predicted"/>
<dbReference type="EMBL" id="CP000155">
    <property type="protein sequence ID" value="ABC31789.1"/>
    <property type="molecule type" value="Genomic_DNA"/>
</dbReference>
<dbReference type="KEGG" id="hch:HCH_05108"/>
<feature type="coiled-coil region" evidence="1">
    <location>
        <begin position="1"/>
        <end position="40"/>
    </location>
</feature>
<name>Q2SC35_HAHCH</name>
<dbReference type="Proteomes" id="UP000000238">
    <property type="component" value="Chromosome"/>
</dbReference>
<dbReference type="InterPro" id="IPR053716">
    <property type="entry name" value="Flag_assembly_chemotaxis_eff"/>
</dbReference>
<evidence type="ECO:0000313" key="3">
    <source>
        <dbReference type="Proteomes" id="UP000000238"/>
    </source>
</evidence>
<reference evidence="2 3" key="1">
    <citation type="journal article" date="2005" name="Nucleic Acids Res.">
        <title>Genomic blueprint of Hahella chejuensis, a marine microbe producing an algicidal agent.</title>
        <authorList>
            <person name="Jeong H."/>
            <person name="Yim J.H."/>
            <person name="Lee C."/>
            <person name="Choi S.-H."/>
            <person name="Park Y.K."/>
            <person name="Yoon S.H."/>
            <person name="Hur C.-G."/>
            <person name="Kang H.-Y."/>
            <person name="Kim D."/>
            <person name="Lee H.H."/>
            <person name="Park K.H."/>
            <person name="Park S.-H."/>
            <person name="Park H.-S."/>
            <person name="Lee H.K."/>
            <person name="Oh T.K."/>
            <person name="Kim J.F."/>
        </authorList>
    </citation>
    <scope>NUCLEOTIDE SEQUENCE [LARGE SCALE GENOMIC DNA]</scope>
    <source>
        <strain evidence="2 3">KCTC 2396</strain>
    </source>
</reference>
<keyword evidence="1" id="KW-0175">Coiled coil</keyword>
<protein>
    <submittedName>
        <fullName evidence="2">Putative type III secretion protein YscO</fullName>
    </submittedName>
</protein>
<sequence>MLSALADIKKLRERNAQAEALRKRQLLTQSREKVEEAQRDLQQFEIWRVQEEHRLYDSIMGSEVGLKAIDKVKHQIGMLRLKEVSLAEQVEKARQEQKQAEAALRQAEQALAEAGKAVEKCQMLIEQVSADAIAEAQRLEELELEEASETNFSRPQN</sequence>
<dbReference type="Pfam" id="PF07321">
    <property type="entry name" value="YscO"/>
    <property type="match status" value="1"/>
</dbReference>
<keyword evidence="3" id="KW-1185">Reference proteome</keyword>
<dbReference type="eggNOG" id="ENOG50333N3">
    <property type="taxonomic scope" value="Bacteria"/>
</dbReference>
<organism evidence="2 3">
    <name type="scientific">Hahella chejuensis (strain KCTC 2396)</name>
    <dbReference type="NCBI Taxonomy" id="349521"/>
    <lineage>
        <taxon>Bacteria</taxon>
        <taxon>Pseudomonadati</taxon>
        <taxon>Pseudomonadota</taxon>
        <taxon>Gammaproteobacteria</taxon>
        <taxon>Oceanospirillales</taxon>
        <taxon>Hahellaceae</taxon>
        <taxon>Hahella</taxon>
    </lineage>
</organism>
<dbReference type="AlphaFoldDB" id="Q2SC35"/>